<organism evidence="1 2">
    <name type="scientific">Cetraspora pellucida</name>
    <dbReference type="NCBI Taxonomy" id="1433469"/>
    <lineage>
        <taxon>Eukaryota</taxon>
        <taxon>Fungi</taxon>
        <taxon>Fungi incertae sedis</taxon>
        <taxon>Mucoromycota</taxon>
        <taxon>Glomeromycotina</taxon>
        <taxon>Glomeromycetes</taxon>
        <taxon>Diversisporales</taxon>
        <taxon>Gigasporaceae</taxon>
        <taxon>Cetraspora</taxon>
    </lineage>
</organism>
<reference evidence="1" key="1">
    <citation type="submission" date="2021-06" db="EMBL/GenBank/DDBJ databases">
        <authorList>
            <person name="Kallberg Y."/>
            <person name="Tangrot J."/>
            <person name="Rosling A."/>
        </authorList>
    </citation>
    <scope>NUCLEOTIDE SEQUENCE</scope>
    <source>
        <strain evidence="1">28 12/20/2015</strain>
    </source>
</reference>
<gene>
    <name evidence="1" type="ORF">SPELUC_LOCUS990</name>
</gene>
<accession>A0ACA9K6B9</accession>
<dbReference type="Proteomes" id="UP000789366">
    <property type="component" value="Unassembled WGS sequence"/>
</dbReference>
<name>A0ACA9K6B9_9GLOM</name>
<evidence type="ECO:0000313" key="2">
    <source>
        <dbReference type="Proteomes" id="UP000789366"/>
    </source>
</evidence>
<dbReference type="EMBL" id="CAJVPW010000460">
    <property type="protein sequence ID" value="CAG8454866.1"/>
    <property type="molecule type" value="Genomic_DNA"/>
</dbReference>
<keyword evidence="2" id="KW-1185">Reference proteome</keyword>
<evidence type="ECO:0000313" key="1">
    <source>
        <dbReference type="EMBL" id="CAG8454866.1"/>
    </source>
</evidence>
<proteinExistence type="predicted"/>
<sequence length="277" mass="32768">MSLNKNKENTLLSSYISLEQLGLSEYEDNELVQETAQDLWKFFQSKNCECRMKNTYQCFEKVGFKRFFERHMQFRGLDKKELDLVLMGQLMAFEYNQTNENANQKFNYQFNNDIKLCKNTYLKLIGVGKDHLIQINKSLKTKGLVERLHGNTKRIPNTKNRIKIDQTVSTLVSTFISNYANIHGYPSPGRHLQYDTQSIIYLPTNEDYTKVLCQTKAYGTYSTFNILKNRFNVNEVPDKIPLKSLSKERQEYLYYEIRKYVDIKFQEITCPKPSWLK</sequence>
<protein>
    <submittedName>
        <fullName evidence="1">4511_t:CDS:1</fullName>
    </submittedName>
</protein>
<comment type="caution">
    <text evidence="1">The sequence shown here is derived from an EMBL/GenBank/DDBJ whole genome shotgun (WGS) entry which is preliminary data.</text>
</comment>